<evidence type="ECO:0000256" key="2">
    <source>
        <dbReference type="ARBA" id="ARBA00022729"/>
    </source>
</evidence>
<reference evidence="8 9" key="1">
    <citation type="journal article" date="2009" name="Stand. Genomic Sci.">
        <title>Complete genome sequence of Desulfotomaculum acetoxidans type strain (5575).</title>
        <authorList>
            <person name="Spring S."/>
            <person name="Lapidus A."/>
            <person name="Schroder M."/>
            <person name="Gleim D."/>
            <person name="Sims D."/>
            <person name="Meincke L."/>
            <person name="Glavina Del Rio T."/>
            <person name="Tice H."/>
            <person name="Copeland A."/>
            <person name="Cheng J.F."/>
            <person name="Lucas S."/>
            <person name="Chen F."/>
            <person name="Nolan M."/>
            <person name="Bruce D."/>
            <person name="Goodwin L."/>
            <person name="Pitluck S."/>
            <person name="Ivanova N."/>
            <person name="Mavromatis K."/>
            <person name="Mikhailova N."/>
            <person name="Pati A."/>
            <person name="Chen A."/>
            <person name="Palaniappan K."/>
            <person name="Land M."/>
            <person name="Hauser L."/>
            <person name="Chang Y.J."/>
            <person name="Jeffries C.D."/>
            <person name="Chain P."/>
            <person name="Saunders E."/>
            <person name="Brettin T."/>
            <person name="Detter J.C."/>
            <person name="Goker M."/>
            <person name="Bristow J."/>
            <person name="Eisen J.A."/>
            <person name="Markowitz V."/>
            <person name="Hugenholtz P."/>
            <person name="Kyrpides N.C."/>
            <person name="Klenk H.P."/>
            <person name="Han C."/>
        </authorList>
    </citation>
    <scope>NUCLEOTIDE SEQUENCE [LARGE SCALE GENOMIC DNA]</scope>
    <source>
        <strain evidence="9">ATCC 49208 / DSM 771 / VKM B-1644</strain>
    </source>
</reference>
<feature type="chain" id="PRO_5002993737" description="CBM6 domain-containing protein" evidence="6">
    <location>
        <begin position="28"/>
        <end position="2205"/>
    </location>
</feature>
<dbReference type="GO" id="GO:0030313">
    <property type="term" value="C:cell envelope"/>
    <property type="evidence" value="ECO:0007669"/>
    <property type="project" value="UniProtKB-SubCell"/>
</dbReference>
<dbReference type="InterPro" id="IPR013783">
    <property type="entry name" value="Ig-like_fold"/>
</dbReference>
<dbReference type="eggNOG" id="COG4733">
    <property type="taxonomic scope" value="Bacteria"/>
</dbReference>
<comment type="subcellular location">
    <subcellularLocation>
        <location evidence="1">Cell envelope</location>
    </subcellularLocation>
</comment>
<evidence type="ECO:0000313" key="8">
    <source>
        <dbReference type="EMBL" id="ACV61543.1"/>
    </source>
</evidence>
<keyword evidence="4" id="KW-0119">Carbohydrate metabolism</keyword>
<dbReference type="Pfam" id="PF09479">
    <property type="entry name" value="Flg_new"/>
    <property type="match status" value="2"/>
</dbReference>
<dbReference type="SUPFAM" id="SSF49785">
    <property type="entry name" value="Galactose-binding domain-like"/>
    <property type="match status" value="3"/>
</dbReference>
<dbReference type="SUPFAM" id="SSF81296">
    <property type="entry name" value="E set domains"/>
    <property type="match status" value="2"/>
</dbReference>
<accession>C8W198</accession>
<dbReference type="InterPro" id="IPR014756">
    <property type="entry name" value="Ig_E-set"/>
</dbReference>
<keyword evidence="2 6" id="KW-0732">Signal</keyword>
<evidence type="ECO:0000256" key="1">
    <source>
        <dbReference type="ARBA" id="ARBA00004196"/>
    </source>
</evidence>
<dbReference type="OrthoDB" id="1947068at2"/>
<evidence type="ECO:0000256" key="3">
    <source>
        <dbReference type="ARBA" id="ARBA00023001"/>
    </source>
</evidence>
<dbReference type="Gene3D" id="2.60.40.4270">
    <property type="entry name" value="Listeria-Bacteroides repeat domain"/>
    <property type="match status" value="1"/>
</dbReference>
<dbReference type="Pfam" id="PF18998">
    <property type="entry name" value="Flg_new_2"/>
    <property type="match status" value="2"/>
</dbReference>
<dbReference type="InterPro" id="IPR044060">
    <property type="entry name" value="Bacterial_rp_domain"/>
</dbReference>
<sequence length="2205" mass="219165">MKKAKRLLTLLLTAFMIFAMLPPMATAAGVTRLEAENAITSGGAGVADGQAGASGGKVVGYFNSTADSVTFAGLQEAAGVVIGYSSVYTGTISIYLNNTHVRDAAFTSTGGWTGAEHFKTIVLDIDIKSGDNLKIQRDSGDVALNVDYLDYSPFTPIPADGAITADGTYNLSAYSGDKAITITAGRTVTLTGGGTTFTKSGINCGTGVNLTLNNVTINHSSCALAFTGAGNTLTLVGASSLRSGYEQPGVKVEGATELTIRGNGSLSAYGGKFGAGIGSPGSGSPGSGGVITIDGGTVTATGGEYGAGIGGGSLGSGGVITIDGGTVTATGGENGAGIGGGYRGSGGKITIKKGKVTANDGSFAAGIGGGGSGGGGTITITGGEVTATSGSNSGGAGIGGGGGSVGGNGGTITISGGKVTATGGGYGGAGIGGGRGRGGGTITISGGTVKATSIAQGSGIGGGGGGATAVAGDGNIIKISGGSVNAIAGSDIDKIGGGGGAGATPSDALENGDGVEVYLTAIRLVGGDTGNVAISSLATDLDGYDLNDVFSDSSGKLYLYLPQGTKITGVNAAGIIFAGNAVTGSPPTEHTFECDLPPDERITTDLNHLVWDAIKGSNSEQADVKVALNLPKTGENGTTIAWSASPTGIINTDTGTITRPLDSAKAVSLSATVSYAGGTAKTKTFNLTVPKHTGRFEAEDAVIVSGSIFSGAEAAGASEGKQVGNLSVKGISSVEWSSLPASSSVEIRYASQNNGTISIYKNGTHVMDASFTASGGWYGEGRFASLWLSLEIAAGDSITVRYDDGDAVLNLDYIECYISSFENASISPASGTFDKTHPADVTTTIQWNDAAAVKDVKAGTASIGAANYNVSGNTLTVNKGYLATLPMGEKVLTVEFQRGASATLTVNITKSWGTTIAADGTYNLSDYGSNSATKINTGLTVTLEGAAATYTNVTFYCEAGVKLTINNVNIDNSACHQVYALSFTGEGSTLTLAGTNTLKGGAREPGLKVEGTTQLTIRGSGSLTSTGGEFSAGIGGAINCAGGILTIDGGTVTAIGGSSASGIGGGHNCGGGTTTINGGTVTASGGQYGAGIGGGNTGGGGNTIINGGTVTATGGVGSAGIGGGYNAIGGSTVTINGGTVKASAGSLGAGIGGGGSNVMGNVPGTGTVTISGGTIEAKGGGSGAGIGGGGANGTSAGGEGVVTITGGTITASGGGAGIGGGNNLGSSFYSGGAGVVTITGGSVNAASTGGAASIGGGKGSIGSTVKNAAGADVHLTTIQLSGSGADNAAVSWLTTNLAYTYGVKNVSSDSLGKLYLYLPQETVTTKVGVPSGNIFSGNATTTATPATFEFPLSALTPDVRIEAAIALLDWNTIKGGNSAENDVKTALNLPKTGANGTAIAWSASPTGIINIDTGGVARQLDGNKAVTLTATVSYAGGTEKTKTFNLTVPATTGKFEAEDAATNARIFGDAQAVGASGGKQVGDINKVGRYVQWNNLPASPMVEIRYASPNSGTISIYKNGAHIQDVTFASTGGWYGEGCFGSLWLPLEIASGDSLKVQYDTGDAILNLDYLACYASPIEGAVISPASGTFDKAAPANVTATVTLNDAVSISDIRAGTTSIGTESYSVTDIDGATATLAINKEYLAVKAPGSLVLTVVFAKGAPATLTIAINDAVPDTPVSIAAITGVTAPVCGAAPAAGIIETAQYTGTVAWNPVHNPFAASTVYTATITLTPKAGYTFNGVTGDFFTVTGATATNAANSGIITAEFPATGAEPAVTYSVTYDANGGTGTAPTESVKTAGATFAAANNTFTPPGGKKFKYWYTNPLGTGGTAYAKDTPDATVTMPAHDLILYAVWEDVSTAVKRGYLEVKTLAGGAVKLNGDSEPLLTVYSKPCEMGDSIRLEAEANPGYIFAYWLNVESSSVISTSPDYEIIMGSGINLIAVFSKAPAAGDTWYTVTFKDKAGRILQMTSVAKNGSVTPPAAPPLFGYTFSHWSQPSNNITSDRVITAVYLRDTVTGTHTVTVTGGTLSTGGTAGSYKFDMPVTVVADGAPEGQKFSHWEQDGAKVSTKSTFTFFTPMENTTLVAVFVDIGEEIENKPFITLSDDVMVNSTNGTIMFTAIKDLPAGFTLVESGVLLLKSAAPVTVDTPNVILGKILDTSANQFYIIKGNVEDGDTWYGRAYLIYKDSEGNTATVYSANIAQGTR</sequence>
<dbReference type="PROSITE" id="PS51175">
    <property type="entry name" value="CBM6"/>
    <property type="match status" value="2"/>
</dbReference>
<dbReference type="eggNOG" id="COG3420">
    <property type="taxonomic scope" value="Bacteria"/>
</dbReference>
<feature type="domain" description="CBM6" evidence="7">
    <location>
        <begin position="31"/>
        <end position="152"/>
    </location>
</feature>
<dbReference type="Gene3D" id="2.60.120.260">
    <property type="entry name" value="Galactose-binding domain-like"/>
    <property type="match status" value="3"/>
</dbReference>
<feature type="domain" description="CBM6" evidence="7">
    <location>
        <begin position="694"/>
        <end position="817"/>
    </location>
</feature>
<proteinExistence type="predicted"/>
<name>C8W198_DESAS</name>
<dbReference type="eggNOG" id="COG5492">
    <property type="taxonomic scope" value="Bacteria"/>
</dbReference>
<keyword evidence="5" id="KW-0624">Polysaccharide degradation</keyword>
<evidence type="ECO:0000256" key="6">
    <source>
        <dbReference type="SAM" id="SignalP"/>
    </source>
</evidence>
<dbReference type="InterPro" id="IPR042229">
    <property type="entry name" value="Listeria/Bacterioides_rpt_sf"/>
</dbReference>
<organism evidence="8 9">
    <name type="scientific">Desulfofarcimen acetoxidans (strain ATCC 49208 / DSM 771 / KCTC 5769 / VKM B-1644 / 5575)</name>
    <name type="common">Desulfotomaculum acetoxidans</name>
    <dbReference type="NCBI Taxonomy" id="485916"/>
    <lineage>
        <taxon>Bacteria</taxon>
        <taxon>Bacillati</taxon>
        <taxon>Bacillota</taxon>
        <taxon>Clostridia</taxon>
        <taxon>Eubacteriales</taxon>
        <taxon>Peptococcaceae</taxon>
        <taxon>Desulfofarcimen</taxon>
    </lineage>
</organism>
<dbReference type="InterPro" id="IPR008979">
    <property type="entry name" value="Galactose-bd-like_sf"/>
</dbReference>
<feature type="signal peptide" evidence="6">
    <location>
        <begin position="1"/>
        <end position="27"/>
    </location>
</feature>
<dbReference type="InterPro" id="IPR005084">
    <property type="entry name" value="CBM6"/>
</dbReference>
<protein>
    <recommendedName>
        <fullName evidence="7">CBM6 domain-containing protein</fullName>
    </recommendedName>
</protein>
<dbReference type="InterPro" id="IPR046780">
    <property type="entry name" value="aBig_2"/>
</dbReference>
<dbReference type="Pfam" id="PF18889">
    <property type="entry name" value="Beta_helix_3"/>
    <property type="match status" value="14"/>
</dbReference>
<dbReference type="eggNOG" id="COG3210">
    <property type="taxonomic scope" value="Bacteria"/>
</dbReference>
<dbReference type="RefSeq" id="WP_015756262.1">
    <property type="nucleotide sequence ID" value="NC_013216.1"/>
</dbReference>
<dbReference type="STRING" id="485916.Dtox_0623"/>
<dbReference type="Gene3D" id="2.60.40.10">
    <property type="entry name" value="Immunoglobulins"/>
    <property type="match status" value="2"/>
</dbReference>
<evidence type="ECO:0000256" key="5">
    <source>
        <dbReference type="ARBA" id="ARBA00023326"/>
    </source>
</evidence>
<evidence type="ECO:0000313" key="9">
    <source>
        <dbReference type="Proteomes" id="UP000002217"/>
    </source>
</evidence>
<dbReference type="Proteomes" id="UP000002217">
    <property type="component" value="Chromosome"/>
</dbReference>
<dbReference type="InterPro" id="IPR005102">
    <property type="entry name" value="Carbo-bd_X2"/>
</dbReference>
<keyword evidence="9" id="KW-1185">Reference proteome</keyword>
<dbReference type="EMBL" id="CP001720">
    <property type="protein sequence ID" value="ACV61543.1"/>
    <property type="molecule type" value="Genomic_DNA"/>
</dbReference>
<dbReference type="InterPro" id="IPR013378">
    <property type="entry name" value="InlB-like_B-rpt"/>
</dbReference>
<dbReference type="GO" id="GO:0030245">
    <property type="term" value="P:cellulose catabolic process"/>
    <property type="evidence" value="ECO:0007669"/>
    <property type="project" value="UniProtKB-KW"/>
</dbReference>
<evidence type="ECO:0000259" key="7">
    <source>
        <dbReference type="PROSITE" id="PS51175"/>
    </source>
</evidence>
<dbReference type="KEGG" id="dae:Dtox_0623"/>
<dbReference type="GO" id="GO:0030246">
    <property type="term" value="F:carbohydrate binding"/>
    <property type="evidence" value="ECO:0007669"/>
    <property type="project" value="InterPro"/>
</dbReference>
<keyword evidence="3" id="KW-0136">Cellulose degradation</keyword>
<evidence type="ECO:0000256" key="4">
    <source>
        <dbReference type="ARBA" id="ARBA00023277"/>
    </source>
</evidence>
<dbReference type="Pfam" id="PF20578">
    <property type="entry name" value="aBig_2"/>
    <property type="match status" value="2"/>
</dbReference>
<dbReference type="CDD" id="cd02795">
    <property type="entry name" value="CBM6-CBM35-CBM36_like"/>
    <property type="match status" value="2"/>
</dbReference>
<dbReference type="eggNOG" id="COG2374">
    <property type="taxonomic scope" value="Bacteria"/>
</dbReference>
<gene>
    <name evidence="8" type="ordered locus">Dtox_0623</name>
</gene>
<dbReference type="HOGENOM" id="CLU_231158_0_0_9"/>
<dbReference type="Pfam" id="PF03442">
    <property type="entry name" value="CBM_X2"/>
    <property type="match status" value="2"/>
</dbReference>